<reference evidence="1 2" key="1">
    <citation type="submission" date="2014-02" db="EMBL/GenBank/DDBJ databases">
        <title>Expanding our view of genomic diversity in Candidatus Accumulibacter clades.</title>
        <authorList>
            <person name="Skennerton C.T."/>
            <person name="Barr J.J."/>
            <person name="Slater F.R."/>
            <person name="Bond P.L."/>
            <person name="Tyson G.W."/>
        </authorList>
    </citation>
    <scope>NUCLEOTIDE SEQUENCE [LARGE SCALE GENOMIC DNA]</scope>
    <source>
        <strain evidence="2">BA-92</strain>
    </source>
</reference>
<dbReference type="EMBL" id="JEMX01000011">
    <property type="protein sequence ID" value="EXI82484.1"/>
    <property type="molecule type" value="Genomic_DNA"/>
</dbReference>
<gene>
    <name evidence="1" type="ORF">AW10_00592</name>
</gene>
<evidence type="ECO:0000313" key="1">
    <source>
        <dbReference type="EMBL" id="EXI82484.1"/>
    </source>
</evidence>
<protein>
    <submittedName>
        <fullName evidence="1">Uncharacterized protein</fullName>
    </submittedName>
</protein>
<dbReference type="AlphaFoldDB" id="A0A011QUH4"/>
<organism evidence="1 2">
    <name type="scientific">Candidatus Accumulibacter appositus</name>
    <dbReference type="NCBI Taxonomy" id="1454003"/>
    <lineage>
        <taxon>Bacteria</taxon>
        <taxon>Pseudomonadati</taxon>
        <taxon>Pseudomonadota</taxon>
        <taxon>Betaproteobacteria</taxon>
        <taxon>Candidatus Accumulibacter</taxon>
    </lineage>
</organism>
<dbReference type="Proteomes" id="UP000021816">
    <property type="component" value="Unassembled WGS sequence"/>
</dbReference>
<accession>A0A011QUH4</accession>
<sequence>MGLVGQLRVNLRSARMLYQRLRDRGHGRVGTVVWRLPQAVAVRAYRKLAYAINDGVLQRWVTPGRFRRFQSGLADCLGGHFYVIVMPQTLHFLLPCLRLVNNDLRVILLLNGAHRWEADLLRAHWPHLPQFRVATMPNSSAGHGSMINMLLRHNPRDFGLLDHDLYLFDKTVLTQLLFADEEFLLCLLSDASADGKWVYPLTHFLYFRVEVFRCLMAKYGVGAQSYRQVPEPARSRLAALGLNDGAAMKSYHDFYDTLHVLLALAYGEGFSLGQIELATDDGVYHVGGTSIGTHHTKDLAHLYIQLRFLELAGEPQLRRRYAALTAPFTSASELRKRLPETPQTMHQMLVVDRLIDRLQCALAREKSAASC</sequence>
<evidence type="ECO:0000313" key="2">
    <source>
        <dbReference type="Proteomes" id="UP000021816"/>
    </source>
</evidence>
<dbReference type="PATRIC" id="fig|1454003.3.peg.605"/>
<name>A0A011QUH4_9PROT</name>
<comment type="caution">
    <text evidence="1">The sequence shown here is derived from an EMBL/GenBank/DDBJ whole genome shotgun (WGS) entry which is preliminary data.</text>
</comment>
<proteinExistence type="predicted"/>